<dbReference type="Pfam" id="PF00271">
    <property type="entry name" value="Helicase_C"/>
    <property type="match status" value="1"/>
</dbReference>
<dbReference type="Pfam" id="PF00176">
    <property type="entry name" value="SNF2-rel_dom"/>
    <property type="match status" value="1"/>
</dbReference>
<dbReference type="PROSITE" id="PS51194">
    <property type="entry name" value="HELICASE_CTER"/>
    <property type="match status" value="1"/>
</dbReference>
<dbReference type="GO" id="GO:0031297">
    <property type="term" value="P:replication fork processing"/>
    <property type="evidence" value="ECO:0007669"/>
    <property type="project" value="TreeGrafter"/>
</dbReference>
<proteinExistence type="predicted"/>
<dbReference type="CDD" id="cd17919">
    <property type="entry name" value="DEXHc_Snf"/>
    <property type="match status" value="1"/>
</dbReference>
<dbReference type="Gene3D" id="3.40.50.300">
    <property type="entry name" value="P-loop containing nucleotide triphosphate hydrolases"/>
    <property type="match status" value="2"/>
</dbReference>
<dbReference type="PANTHER" id="PTHR45766">
    <property type="entry name" value="DNA ANNEALING HELICASE AND ENDONUCLEASE ZRANB3 FAMILY MEMBER"/>
    <property type="match status" value="1"/>
</dbReference>
<dbReference type="PROSITE" id="PS51192">
    <property type="entry name" value="HELICASE_ATP_BIND_1"/>
    <property type="match status" value="1"/>
</dbReference>
<name>A0A0P9TQV5_PSEA0</name>
<organism evidence="6 7">
    <name type="scientific">Pseudomonas amygdali pv. photiniae</name>
    <dbReference type="NCBI Taxonomy" id="251724"/>
    <lineage>
        <taxon>Bacteria</taxon>
        <taxon>Pseudomonadati</taxon>
        <taxon>Pseudomonadota</taxon>
        <taxon>Gammaproteobacteria</taxon>
        <taxon>Pseudomonadales</taxon>
        <taxon>Pseudomonadaceae</taxon>
        <taxon>Pseudomonas</taxon>
        <taxon>Pseudomonas amygdali</taxon>
    </lineage>
</organism>
<dbReference type="SMART" id="SM00487">
    <property type="entry name" value="DEXDc"/>
    <property type="match status" value="1"/>
</dbReference>
<feature type="compositionally biased region" description="Basic and acidic residues" evidence="3">
    <location>
        <begin position="30"/>
        <end position="41"/>
    </location>
</feature>
<dbReference type="InterPro" id="IPR001650">
    <property type="entry name" value="Helicase_C-like"/>
</dbReference>
<keyword evidence="2 6" id="KW-0067">ATP-binding</keyword>
<sequence>MGQMDSQASARRSNQRPPQRNPGHPLAGDESVREVHRRSQERSYSGEPGLAQPGSENGSVCRQDLNLQHPFRRRGYRVGRAAHGQRALIVASPKLMNKRPVLLRKAIYDGYDFGLSLSYVEGASKLLLRRGGFFIRRSDHPLNQFWRVPKAKLFDDLDVLYRELAELADGKHIESWQAFRDRITSAQSDMHRDAFTWGMKFRLAPLAEGGVILSGDFHPGAVAIAKRMRGVYLSAGKAWRVQGTAELVRSNLILELGLAEDQFEILDTLQELLADGSVSPVREVTSISLGGYSPESTKSEEEEVSDSGIYLASVPSIKNTELTNADIDKALEEFSLMGHQPAGIRHLLQRTSALLADDMGLGKTRQAVIAAGIRAQGKPVLVIVLNSLIINWQREILMVFPQAQIALQTFDAQAGWIIVNYERLGDFVMHASSFAVMVIDEAHRLKEPTAAWTRHGFDIAAQVQNRYLLTGTPVLNREAELHTLLRLSGHPIGQLPLNEFCERFAGSPEFRKTLRDEISDWMLRRRKDVLPNLKGKQRQTVPMILSQVERDEYNQIMRSDTHRFARLGGLRQLLERVKVRIVADLMAELDVDDKVILFCEYQESVATLREHCLKMGIGCVTLVGSDSPKKRQKAIDAFQQDQDCRVFIGTRSAAGTGYNLTAANYVFFLGLPWTPGLQDQAEDRAYRNGQLRMVVVKIPLAEDTIDQQLWQMLMDKRALASDLIDPEAEESSKKALADIL</sequence>
<dbReference type="GO" id="GO:0006281">
    <property type="term" value="P:DNA repair"/>
    <property type="evidence" value="ECO:0007669"/>
    <property type="project" value="TreeGrafter"/>
</dbReference>
<dbReference type="InterPro" id="IPR000330">
    <property type="entry name" value="SNF2_N"/>
</dbReference>
<dbReference type="InterPro" id="IPR038718">
    <property type="entry name" value="SNF2-like_sf"/>
</dbReference>
<reference evidence="6 7" key="1">
    <citation type="submission" date="2015-09" db="EMBL/GenBank/DDBJ databases">
        <title>Genome announcement of multiple Pseudomonas syringae strains.</title>
        <authorList>
            <person name="Thakur S."/>
            <person name="Wang P.W."/>
            <person name="Gong Y."/>
            <person name="Weir B.S."/>
            <person name="Guttman D.S."/>
        </authorList>
    </citation>
    <scope>NUCLEOTIDE SEQUENCE [LARGE SCALE GENOMIC DNA]</scope>
    <source>
        <strain evidence="6 7">ICMP7840</strain>
    </source>
</reference>
<evidence type="ECO:0000313" key="6">
    <source>
        <dbReference type="EMBL" id="KPX74363.1"/>
    </source>
</evidence>
<keyword evidence="1" id="KW-0378">Hydrolase</keyword>
<protein>
    <submittedName>
        <fullName evidence="6">SNF2-related:helicase</fullName>
    </submittedName>
</protein>
<comment type="caution">
    <text evidence="6">The sequence shown here is derived from an EMBL/GenBank/DDBJ whole genome shotgun (WGS) entry which is preliminary data.</text>
</comment>
<dbReference type="InterPro" id="IPR014001">
    <property type="entry name" value="Helicase_ATP-bd"/>
</dbReference>
<dbReference type="InterPro" id="IPR049730">
    <property type="entry name" value="SNF2/RAD54-like_C"/>
</dbReference>
<feature type="region of interest" description="Disordered" evidence="3">
    <location>
        <begin position="1"/>
        <end position="61"/>
    </location>
</feature>
<dbReference type="SMART" id="SM00490">
    <property type="entry name" value="HELICc"/>
    <property type="match status" value="1"/>
</dbReference>
<feature type="compositionally biased region" description="Polar residues" evidence="3">
    <location>
        <begin position="1"/>
        <end position="10"/>
    </location>
</feature>
<gene>
    <name evidence="6" type="ORF">ALO53_04803</name>
</gene>
<dbReference type="GO" id="GO:0005524">
    <property type="term" value="F:ATP binding"/>
    <property type="evidence" value="ECO:0007669"/>
    <property type="project" value="InterPro"/>
</dbReference>
<dbReference type="CDD" id="cd18793">
    <property type="entry name" value="SF2_C_SNF"/>
    <property type="match status" value="1"/>
</dbReference>
<dbReference type="PATRIC" id="fig|251724.3.peg.2152"/>
<keyword evidence="2 6" id="KW-0347">Helicase</keyword>
<evidence type="ECO:0000259" key="5">
    <source>
        <dbReference type="PROSITE" id="PS51194"/>
    </source>
</evidence>
<dbReference type="InterPro" id="IPR027417">
    <property type="entry name" value="P-loop_NTPase"/>
</dbReference>
<evidence type="ECO:0000256" key="1">
    <source>
        <dbReference type="ARBA" id="ARBA00022801"/>
    </source>
</evidence>
<evidence type="ECO:0000256" key="2">
    <source>
        <dbReference type="ARBA" id="ARBA00022806"/>
    </source>
</evidence>
<dbReference type="GO" id="GO:0016787">
    <property type="term" value="F:hydrolase activity"/>
    <property type="evidence" value="ECO:0007669"/>
    <property type="project" value="UniProtKB-KW"/>
</dbReference>
<dbReference type="SUPFAM" id="SSF52540">
    <property type="entry name" value="P-loop containing nucleoside triphosphate hydrolases"/>
    <property type="match status" value="2"/>
</dbReference>
<feature type="domain" description="Helicase ATP-binding" evidence="4">
    <location>
        <begin position="344"/>
        <end position="491"/>
    </location>
</feature>
<dbReference type="PANTHER" id="PTHR45766:SF6">
    <property type="entry name" value="SWI_SNF-RELATED MATRIX-ASSOCIATED ACTIN-DEPENDENT REGULATOR OF CHROMATIN SUBFAMILY A-LIKE PROTEIN 1"/>
    <property type="match status" value="1"/>
</dbReference>
<dbReference type="EMBL" id="LJQO01000204">
    <property type="protein sequence ID" value="KPX74363.1"/>
    <property type="molecule type" value="Genomic_DNA"/>
</dbReference>
<feature type="compositionally biased region" description="Low complexity" evidence="3">
    <location>
        <begin position="11"/>
        <end position="22"/>
    </location>
</feature>
<keyword evidence="2 6" id="KW-0547">Nucleotide-binding</keyword>
<accession>A0A0P9TQV5</accession>
<feature type="domain" description="Helicase C-terminal" evidence="5">
    <location>
        <begin position="569"/>
        <end position="740"/>
    </location>
</feature>
<dbReference type="Gene3D" id="3.40.50.10810">
    <property type="entry name" value="Tandem AAA-ATPase domain"/>
    <property type="match status" value="1"/>
</dbReference>
<evidence type="ECO:0000313" key="7">
    <source>
        <dbReference type="Proteomes" id="UP000050469"/>
    </source>
</evidence>
<dbReference type="AlphaFoldDB" id="A0A0P9TQV5"/>
<dbReference type="GO" id="GO:0004386">
    <property type="term" value="F:helicase activity"/>
    <property type="evidence" value="ECO:0007669"/>
    <property type="project" value="UniProtKB-KW"/>
</dbReference>
<dbReference type="Proteomes" id="UP000050469">
    <property type="component" value="Unassembled WGS sequence"/>
</dbReference>
<evidence type="ECO:0000259" key="4">
    <source>
        <dbReference type="PROSITE" id="PS51192"/>
    </source>
</evidence>
<evidence type="ECO:0000256" key="3">
    <source>
        <dbReference type="SAM" id="MobiDB-lite"/>
    </source>
</evidence>